<dbReference type="EMBL" id="AGNK02003504">
    <property type="status" value="NOT_ANNOTATED_CDS"/>
    <property type="molecule type" value="Genomic_DNA"/>
</dbReference>
<evidence type="ECO:0000313" key="1">
    <source>
        <dbReference type="EnsemblPlants" id="KQL00423"/>
    </source>
</evidence>
<reference evidence="2" key="1">
    <citation type="journal article" date="2012" name="Nat. Biotechnol.">
        <title>Reference genome sequence of the model plant Setaria.</title>
        <authorList>
            <person name="Bennetzen J.L."/>
            <person name="Schmutz J."/>
            <person name="Wang H."/>
            <person name="Percifield R."/>
            <person name="Hawkins J."/>
            <person name="Pontaroli A.C."/>
            <person name="Estep M."/>
            <person name="Feng L."/>
            <person name="Vaughn J.N."/>
            <person name="Grimwood J."/>
            <person name="Jenkins J."/>
            <person name="Barry K."/>
            <person name="Lindquist E."/>
            <person name="Hellsten U."/>
            <person name="Deshpande S."/>
            <person name="Wang X."/>
            <person name="Wu X."/>
            <person name="Mitros T."/>
            <person name="Triplett J."/>
            <person name="Yang X."/>
            <person name="Ye C.Y."/>
            <person name="Mauro-Herrera M."/>
            <person name="Wang L."/>
            <person name="Li P."/>
            <person name="Sharma M."/>
            <person name="Sharma R."/>
            <person name="Ronald P.C."/>
            <person name="Panaud O."/>
            <person name="Kellogg E.A."/>
            <person name="Brutnell T.P."/>
            <person name="Doust A.N."/>
            <person name="Tuskan G.A."/>
            <person name="Rokhsar D."/>
            <person name="Devos K.M."/>
        </authorList>
    </citation>
    <scope>NUCLEOTIDE SEQUENCE [LARGE SCALE GENOMIC DNA]</scope>
    <source>
        <strain evidence="2">cv. Yugu1</strain>
    </source>
</reference>
<dbReference type="Gramene" id="KQL00423">
    <property type="protein sequence ID" value="KQL00423"/>
    <property type="gene ID" value="SETIT_014653mg"/>
</dbReference>
<dbReference type="AlphaFoldDB" id="K3YK84"/>
<proteinExistence type="predicted"/>
<protein>
    <submittedName>
        <fullName evidence="1">Uncharacterized protein</fullName>
    </submittedName>
</protein>
<dbReference type="InParanoid" id="K3YK84"/>
<dbReference type="Proteomes" id="UP000004995">
    <property type="component" value="Unassembled WGS sequence"/>
</dbReference>
<evidence type="ECO:0000313" key="2">
    <source>
        <dbReference type="Proteomes" id="UP000004995"/>
    </source>
</evidence>
<organism evidence="1 2">
    <name type="scientific">Setaria italica</name>
    <name type="common">Foxtail millet</name>
    <name type="synonym">Panicum italicum</name>
    <dbReference type="NCBI Taxonomy" id="4555"/>
    <lineage>
        <taxon>Eukaryota</taxon>
        <taxon>Viridiplantae</taxon>
        <taxon>Streptophyta</taxon>
        <taxon>Embryophyta</taxon>
        <taxon>Tracheophyta</taxon>
        <taxon>Spermatophyta</taxon>
        <taxon>Magnoliopsida</taxon>
        <taxon>Liliopsida</taxon>
        <taxon>Poales</taxon>
        <taxon>Poaceae</taxon>
        <taxon>PACMAD clade</taxon>
        <taxon>Panicoideae</taxon>
        <taxon>Panicodae</taxon>
        <taxon>Paniceae</taxon>
        <taxon>Cenchrinae</taxon>
        <taxon>Setaria</taxon>
    </lineage>
</organism>
<keyword evidence="2" id="KW-1185">Reference proteome</keyword>
<accession>K3YK84</accession>
<name>K3YK84_SETIT</name>
<sequence length="126" mass="13787">MDSGSSSFSRTRSGLVRRKGIFAPNKASCSRTRSGLLRVKSFMRSRDGSCSRTRSGLVRIKSFKDSSDSSCSRTQSDPVRGSPHVVEDLIEDEAVLKGSPEEWVTEDSPVRTRNGLVRGSPAYKAC</sequence>
<dbReference type="HOGENOM" id="CLU_1985468_0_0_1"/>
<dbReference type="EnsemblPlants" id="KQL00423">
    <property type="protein sequence ID" value="KQL00423"/>
    <property type="gene ID" value="SETIT_014653mg"/>
</dbReference>
<dbReference type="STRING" id="4555.K3YK84"/>
<dbReference type="eggNOG" id="ENOG502QS50">
    <property type="taxonomic scope" value="Eukaryota"/>
</dbReference>
<reference evidence="1" key="2">
    <citation type="submission" date="2018-08" db="UniProtKB">
        <authorList>
            <consortium name="EnsemblPlants"/>
        </authorList>
    </citation>
    <scope>IDENTIFICATION</scope>
    <source>
        <strain evidence="1">Yugu1</strain>
    </source>
</reference>